<gene>
    <name evidence="1" type="ORF">EVA_15110</name>
</gene>
<dbReference type="EMBL" id="AMCI01005105">
    <property type="protein sequence ID" value="EJW96785.1"/>
    <property type="molecule type" value="Genomic_DNA"/>
</dbReference>
<sequence length="122" mass="13708">MLERVQDFLLQLSGVKDVYTSTRLMQGAWTPGISRIRGGYNPRYSGDVLIEVSPGWHFVNKTMHEDQLVRESCIQFPIIFMGTGFKAEKVHKPVSVDYIAPTLSRAIRIRAPNACSLAPLSE</sequence>
<accession>J9CA37</accession>
<proteinExistence type="predicted"/>
<protein>
    <submittedName>
        <fullName evidence="1">Alkaline phosphatase</fullName>
    </submittedName>
</protein>
<reference evidence="1" key="1">
    <citation type="journal article" date="2012" name="PLoS ONE">
        <title>Gene sets for utilization of primary and secondary nutrition supplies in the distal gut of endangered iberian lynx.</title>
        <authorList>
            <person name="Alcaide M."/>
            <person name="Messina E."/>
            <person name="Richter M."/>
            <person name="Bargiela R."/>
            <person name="Peplies J."/>
            <person name="Huws S.A."/>
            <person name="Newbold C.J."/>
            <person name="Golyshin P.N."/>
            <person name="Simon M.A."/>
            <person name="Lopez G."/>
            <person name="Yakimov M.M."/>
            <person name="Ferrer M."/>
        </authorList>
    </citation>
    <scope>NUCLEOTIDE SEQUENCE</scope>
</reference>
<dbReference type="AlphaFoldDB" id="J9CA37"/>
<comment type="caution">
    <text evidence="1">The sequence shown here is derived from an EMBL/GenBank/DDBJ whole genome shotgun (WGS) entry which is preliminary data.</text>
</comment>
<name>J9CA37_9ZZZZ</name>
<evidence type="ECO:0000313" key="1">
    <source>
        <dbReference type="EMBL" id="EJW96785.1"/>
    </source>
</evidence>
<organism evidence="1">
    <name type="scientific">gut metagenome</name>
    <dbReference type="NCBI Taxonomy" id="749906"/>
    <lineage>
        <taxon>unclassified sequences</taxon>
        <taxon>metagenomes</taxon>
        <taxon>organismal metagenomes</taxon>
    </lineage>
</organism>
<dbReference type="Gene3D" id="3.30.1360.150">
    <property type="match status" value="1"/>
</dbReference>